<organism evidence="1 2">
    <name type="scientific">Nezara viridula</name>
    <name type="common">Southern green stink bug</name>
    <name type="synonym">Cimex viridulus</name>
    <dbReference type="NCBI Taxonomy" id="85310"/>
    <lineage>
        <taxon>Eukaryota</taxon>
        <taxon>Metazoa</taxon>
        <taxon>Ecdysozoa</taxon>
        <taxon>Arthropoda</taxon>
        <taxon>Hexapoda</taxon>
        <taxon>Insecta</taxon>
        <taxon>Pterygota</taxon>
        <taxon>Neoptera</taxon>
        <taxon>Paraneoptera</taxon>
        <taxon>Hemiptera</taxon>
        <taxon>Heteroptera</taxon>
        <taxon>Panheteroptera</taxon>
        <taxon>Pentatomomorpha</taxon>
        <taxon>Pentatomoidea</taxon>
        <taxon>Pentatomidae</taxon>
        <taxon>Pentatominae</taxon>
        <taxon>Nezara</taxon>
    </lineage>
</organism>
<proteinExistence type="predicted"/>
<dbReference type="Proteomes" id="UP001152798">
    <property type="component" value="Chromosome 6"/>
</dbReference>
<name>A0A9P0HPK6_NEZVI</name>
<evidence type="ECO:0000313" key="1">
    <source>
        <dbReference type="EMBL" id="CAH1405171.1"/>
    </source>
</evidence>
<evidence type="ECO:0000313" key="2">
    <source>
        <dbReference type="Proteomes" id="UP001152798"/>
    </source>
</evidence>
<dbReference type="AlphaFoldDB" id="A0A9P0HPK6"/>
<protein>
    <submittedName>
        <fullName evidence="1">Uncharacterized protein</fullName>
    </submittedName>
</protein>
<keyword evidence="2" id="KW-1185">Reference proteome</keyword>
<accession>A0A9P0HPK6</accession>
<sequence>MWKRSEQMEIQWCNIRVKPFLLTIPCHDRIVHNEGLHTQFVLGSALQNEQCW</sequence>
<dbReference type="EMBL" id="OV725082">
    <property type="protein sequence ID" value="CAH1405171.1"/>
    <property type="molecule type" value="Genomic_DNA"/>
</dbReference>
<gene>
    <name evidence="1" type="ORF">NEZAVI_LOCUS13434</name>
</gene>
<reference evidence="1" key="1">
    <citation type="submission" date="2022-01" db="EMBL/GenBank/DDBJ databases">
        <authorList>
            <person name="King R."/>
        </authorList>
    </citation>
    <scope>NUCLEOTIDE SEQUENCE</scope>
</reference>